<evidence type="ECO:0000313" key="1">
    <source>
        <dbReference type="EMBL" id="GBP18275.1"/>
    </source>
</evidence>
<evidence type="ECO:0000313" key="2">
    <source>
        <dbReference type="Proteomes" id="UP000299102"/>
    </source>
</evidence>
<comment type="caution">
    <text evidence="1">The sequence shown here is derived from an EMBL/GenBank/DDBJ whole genome shotgun (WGS) entry which is preliminary data.</text>
</comment>
<name>A0A4C1TW50_EUMVA</name>
<reference evidence="1 2" key="1">
    <citation type="journal article" date="2019" name="Commun. Biol.">
        <title>The bagworm genome reveals a unique fibroin gene that provides high tensile strength.</title>
        <authorList>
            <person name="Kono N."/>
            <person name="Nakamura H."/>
            <person name="Ohtoshi R."/>
            <person name="Tomita M."/>
            <person name="Numata K."/>
            <person name="Arakawa K."/>
        </authorList>
    </citation>
    <scope>NUCLEOTIDE SEQUENCE [LARGE SCALE GENOMIC DNA]</scope>
</reference>
<dbReference type="EMBL" id="BGZK01000095">
    <property type="protein sequence ID" value="GBP18275.1"/>
    <property type="molecule type" value="Genomic_DNA"/>
</dbReference>
<organism evidence="1 2">
    <name type="scientific">Eumeta variegata</name>
    <name type="common">Bagworm moth</name>
    <name type="synonym">Eumeta japonica</name>
    <dbReference type="NCBI Taxonomy" id="151549"/>
    <lineage>
        <taxon>Eukaryota</taxon>
        <taxon>Metazoa</taxon>
        <taxon>Ecdysozoa</taxon>
        <taxon>Arthropoda</taxon>
        <taxon>Hexapoda</taxon>
        <taxon>Insecta</taxon>
        <taxon>Pterygota</taxon>
        <taxon>Neoptera</taxon>
        <taxon>Endopterygota</taxon>
        <taxon>Lepidoptera</taxon>
        <taxon>Glossata</taxon>
        <taxon>Ditrysia</taxon>
        <taxon>Tineoidea</taxon>
        <taxon>Psychidae</taxon>
        <taxon>Oiketicinae</taxon>
        <taxon>Eumeta</taxon>
    </lineage>
</organism>
<sequence>MIYLALLVDVHEIVLFADDTSLLFKVKKQQPTYDDMNNCYLQDVRHGSETISVRNKDLEFVNATVLLGISLDDRLTDIRHISKFAKRLSSAAYAVKKIRNLSHVETARLIWSDTVLELLPKTAPQQREHYHTNFISASLSIRRRVTKARQRHTRDGSPTAVRRVSITSAKVNGNGPVLVCGSPRRGRHALAGTTVRPESRKLYT</sequence>
<dbReference type="AlphaFoldDB" id="A0A4C1TW50"/>
<gene>
    <name evidence="1" type="ORF">EVAR_9118_1</name>
</gene>
<dbReference type="Proteomes" id="UP000299102">
    <property type="component" value="Unassembled WGS sequence"/>
</dbReference>
<keyword evidence="2" id="KW-1185">Reference proteome</keyword>
<protein>
    <submittedName>
        <fullName evidence="1">Uncharacterized protein</fullName>
    </submittedName>
</protein>
<dbReference type="OrthoDB" id="414730at2759"/>
<accession>A0A4C1TW50</accession>
<proteinExistence type="predicted"/>